<reference evidence="2 3" key="1">
    <citation type="submission" date="2014-04" db="EMBL/GenBank/DDBJ databases">
        <title>Genome assembly of Hyalangium minutum DSM 14724.</title>
        <authorList>
            <person name="Sharma G."/>
            <person name="Subramanian S."/>
        </authorList>
    </citation>
    <scope>NUCLEOTIDE SEQUENCE [LARGE SCALE GENOMIC DNA]</scope>
    <source>
        <strain evidence="2 3">DSM 14724</strain>
    </source>
</reference>
<name>A0A085W726_9BACT</name>
<dbReference type="AlphaFoldDB" id="A0A085W726"/>
<sequence length="53" mass="5677">MHAGGRGRHGGQLFLGRGGRDSKGDQHEAERRHGDPGGEAREAGGNPSFRYFS</sequence>
<gene>
    <name evidence="2" type="ORF">DB31_2607</name>
</gene>
<evidence type="ECO:0000313" key="2">
    <source>
        <dbReference type="EMBL" id="KFE63489.1"/>
    </source>
</evidence>
<feature type="region of interest" description="Disordered" evidence="1">
    <location>
        <begin position="1"/>
        <end position="53"/>
    </location>
</feature>
<organism evidence="2 3">
    <name type="scientific">Hyalangium minutum</name>
    <dbReference type="NCBI Taxonomy" id="394096"/>
    <lineage>
        <taxon>Bacteria</taxon>
        <taxon>Pseudomonadati</taxon>
        <taxon>Myxococcota</taxon>
        <taxon>Myxococcia</taxon>
        <taxon>Myxococcales</taxon>
        <taxon>Cystobacterineae</taxon>
        <taxon>Archangiaceae</taxon>
        <taxon>Hyalangium</taxon>
    </lineage>
</organism>
<feature type="compositionally biased region" description="Basic and acidic residues" evidence="1">
    <location>
        <begin position="18"/>
        <end position="42"/>
    </location>
</feature>
<accession>A0A085W726</accession>
<evidence type="ECO:0000256" key="1">
    <source>
        <dbReference type="SAM" id="MobiDB-lite"/>
    </source>
</evidence>
<evidence type="ECO:0000313" key="3">
    <source>
        <dbReference type="Proteomes" id="UP000028725"/>
    </source>
</evidence>
<proteinExistence type="predicted"/>
<comment type="caution">
    <text evidence="2">The sequence shown here is derived from an EMBL/GenBank/DDBJ whole genome shotgun (WGS) entry which is preliminary data.</text>
</comment>
<dbReference type="EMBL" id="JMCB01000017">
    <property type="protein sequence ID" value="KFE63489.1"/>
    <property type="molecule type" value="Genomic_DNA"/>
</dbReference>
<protein>
    <submittedName>
        <fullName evidence="2">Uncharacterized protein</fullName>
    </submittedName>
</protein>
<dbReference type="Proteomes" id="UP000028725">
    <property type="component" value="Unassembled WGS sequence"/>
</dbReference>
<keyword evidence="3" id="KW-1185">Reference proteome</keyword>
<dbReference type="STRING" id="394096.DB31_2607"/>